<name>A0AAN4ZG06_9BILA</name>
<feature type="non-terminal residue" evidence="2">
    <location>
        <position position="1"/>
    </location>
</feature>
<accession>A0AAN4ZG06</accession>
<dbReference type="EMBL" id="BTRK01000002">
    <property type="protein sequence ID" value="GMR38381.1"/>
    <property type="molecule type" value="Genomic_DNA"/>
</dbReference>
<organism evidence="2 3">
    <name type="scientific">Pristionchus mayeri</name>
    <dbReference type="NCBI Taxonomy" id="1317129"/>
    <lineage>
        <taxon>Eukaryota</taxon>
        <taxon>Metazoa</taxon>
        <taxon>Ecdysozoa</taxon>
        <taxon>Nematoda</taxon>
        <taxon>Chromadorea</taxon>
        <taxon>Rhabditida</taxon>
        <taxon>Rhabditina</taxon>
        <taxon>Diplogasteromorpha</taxon>
        <taxon>Diplogasteroidea</taxon>
        <taxon>Neodiplogasteridae</taxon>
        <taxon>Pristionchus</taxon>
    </lineage>
</organism>
<reference evidence="3" key="1">
    <citation type="submission" date="2022-10" db="EMBL/GenBank/DDBJ databases">
        <title>Genome assembly of Pristionchus species.</title>
        <authorList>
            <person name="Yoshida K."/>
            <person name="Sommer R.J."/>
        </authorList>
    </citation>
    <scope>NUCLEOTIDE SEQUENCE [LARGE SCALE GENOMIC DNA]</scope>
    <source>
        <strain evidence="3">RS5460</strain>
    </source>
</reference>
<keyword evidence="3" id="KW-1185">Reference proteome</keyword>
<dbReference type="AlphaFoldDB" id="A0AAN4ZG06"/>
<evidence type="ECO:0008006" key="4">
    <source>
        <dbReference type="Google" id="ProtNLM"/>
    </source>
</evidence>
<keyword evidence="1" id="KW-0732">Signal</keyword>
<protein>
    <recommendedName>
        <fullName evidence="4">Insulin-like domain-containing protein</fullName>
    </recommendedName>
</protein>
<dbReference type="InterPro" id="IPR036438">
    <property type="entry name" value="Insulin-like_sf"/>
</dbReference>
<proteinExistence type="predicted"/>
<dbReference type="SUPFAM" id="SSF56994">
    <property type="entry name" value="Insulin-like"/>
    <property type="match status" value="1"/>
</dbReference>
<feature type="non-terminal residue" evidence="2">
    <location>
        <position position="97"/>
    </location>
</feature>
<gene>
    <name evidence="2" type="ORF">PMAYCL1PPCAC_08576</name>
</gene>
<comment type="caution">
    <text evidence="2">The sequence shown here is derived from an EMBL/GenBank/DDBJ whole genome shotgun (WGS) entry which is preliminary data.</text>
</comment>
<dbReference type="Proteomes" id="UP001328107">
    <property type="component" value="Unassembled WGS sequence"/>
</dbReference>
<evidence type="ECO:0000313" key="2">
    <source>
        <dbReference type="EMBL" id="GMR38381.1"/>
    </source>
</evidence>
<evidence type="ECO:0000256" key="1">
    <source>
        <dbReference type="ARBA" id="ARBA00022729"/>
    </source>
</evidence>
<sequence>ESAGASLSSASAWLAAARGGRGRRDADAPFRMCGTALLTHVMTNICNCRAKRKSISRIPNGSAVLGSRVRRATDSKKISNMCCVNECRPSEIKAICC</sequence>
<evidence type="ECO:0000313" key="3">
    <source>
        <dbReference type="Proteomes" id="UP001328107"/>
    </source>
</evidence>